<evidence type="ECO:0000256" key="10">
    <source>
        <dbReference type="ARBA" id="ARBA00023326"/>
    </source>
</evidence>
<keyword evidence="5 11" id="KW-0732">Signal</keyword>
<proteinExistence type="inferred from homology"/>
<dbReference type="EMBL" id="REGW02000008">
    <property type="protein sequence ID" value="KAE8292981.1"/>
    <property type="molecule type" value="Genomic_DNA"/>
</dbReference>
<dbReference type="SUPFAM" id="SSF51445">
    <property type="entry name" value="(Trans)glycosidases"/>
    <property type="match status" value="2"/>
</dbReference>
<gene>
    <name evidence="14" type="ORF">D5F01_LYC08074</name>
</gene>
<dbReference type="GO" id="GO:0006032">
    <property type="term" value="P:chitin catabolic process"/>
    <property type="evidence" value="ECO:0007669"/>
    <property type="project" value="UniProtKB-KW"/>
</dbReference>
<dbReference type="GO" id="GO:0008061">
    <property type="term" value="F:chitin binding"/>
    <property type="evidence" value="ECO:0007669"/>
    <property type="project" value="UniProtKB-KW"/>
</dbReference>
<keyword evidence="8" id="KW-1015">Disulfide bond</keyword>
<keyword evidence="15" id="KW-1185">Reference proteome</keyword>
<evidence type="ECO:0000256" key="9">
    <source>
        <dbReference type="ARBA" id="ARBA00023295"/>
    </source>
</evidence>
<dbReference type="PANTHER" id="PTHR11177">
    <property type="entry name" value="CHITINASE"/>
    <property type="match status" value="1"/>
</dbReference>
<evidence type="ECO:0000256" key="1">
    <source>
        <dbReference type="ARBA" id="ARBA00000822"/>
    </source>
</evidence>
<evidence type="ECO:0000259" key="13">
    <source>
        <dbReference type="PROSITE" id="PS51910"/>
    </source>
</evidence>
<keyword evidence="4" id="KW-0147">Chitin-binding</keyword>
<evidence type="ECO:0000256" key="7">
    <source>
        <dbReference type="ARBA" id="ARBA00023024"/>
    </source>
</evidence>
<evidence type="ECO:0000259" key="12">
    <source>
        <dbReference type="PROSITE" id="PS50940"/>
    </source>
</evidence>
<dbReference type="InterPro" id="IPR001223">
    <property type="entry name" value="Glyco_hydro18_cat"/>
</dbReference>
<feature type="signal peptide" evidence="11">
    <location>
        <begin position="1"/>
        <end position="20"/>
    </location>
</feature>
<dbReference type="InterPro" id="IPR050314">
    <property type="entry name" value="Glycosyl_Hydrlase_18"/>
</dbReference>
<evidence type="ECO:0000256" key="3">
    <source>
        <dbReference type="ARBA" id="ARBA00012729"/>
    </source>
</evidence>
<sequence>MNKLILIAGLCVSLGGLVSSSRLVCYFTNWSQYRPGNGKFIPQDIDANLCTHLIYAFAGINETNELVTIEWNDDVLYTSFNGLKQSNPNLKTLLAVGGWNVGSQKFTTMVSTQANRNTFIQSSIKLLRKYGFDGLDLDWEYPAARGSPLEDKQKFTLLCKELLEGYTAEGTATDRPRLMISAAVAAGKGTIDAGYEIAEIAKYLDFINVMTYDYHGTFEDVTGHHSPLYKGSQDTGNHAYLNTNFSMRYWQDKGTPVEKLNMGFATFGRTFRLSTQSSNVGAPASGPAPSGNFTREAGFYSYYEICTFLQGASVHLIEDQEVPYAIKQNEWVGYDNKESFQTKELLAAFEQEAAATRKPRLLLTAAVAAGKGNIDNGYEIPKVSRLLDFINVMTHDFHGAWDPITGHNSPLYHSSFDTGENIYYNVICTFLPASSVHWIDEQKVPYATKGNEWVGFDNWQSFEIKAQYLKDNKFGGAFIWALDLDDFSGQFCGQGNYPLIGKLSSLLDLDYPRPPPSTTTTAKTTTTTVASGDDFCSGKPDGIYKNDMDSNSFYQCVYGRTYHQRCQVNLVFNEGCMCCDWP</sequence>
<dbReference type="Pfam" id="PF01607">
    <property type="entry name" value="CBM_14"/>
    <property type="match status" value="1"/>
</dbReference>
<evidence type="ECO:0000256" key="6">
    <source>
        <dbReference type="ARBA" id="ARBA00022801"/>
    </source>
</evidence>
<dbReference type="PROSITE" id="PS51910">
    <property type="entry name" value="GH18_2"/>
    <property type="match status" value="1"/>
</dbReference>
<feature type="chain" id="PRO_5026140060" description="chitinase" evidence="11">
    <location>
        <begin position="21"/>
        <end position="582"/>
    </location>
</feature>
<dbReference type="SMART" id="SM00636">
    <property type="entry name" value="Glyco_18"/>
    <property type="match status" value="1"/>
</dbReference>
<dbReference type="SUPFAM" id="SSF57625">
    <property type="entry name" value="Invertebrate chitin-binding proteins"/>
    <property type="match status" value="1"/>
</dbReference>
<dbReference type="EC" id="3.2.1.14" evidence="3"/>
<evidence type="ECO:0000256" key="4">
    <source>
        <dbReference type="ARBA" id="ARBA00022669"/>
    </source>
</evidence>
<comment type="similarity">
    <text evidence="2">Belongs to the glycosyl hydrolase 18 family. Chitinase class II subfamily.</text>
</comment>
<organism evidence="14 15">
    <name type="scientific">Larimichthys crocea</name>
    <name type="common">Large yellow croaker</name>
    <name type="synonym">Pseudosciaena crocea</name>
    <dbReference type="NCBI Taxonomy" id="215358"/>
    <lineage>
        <taxon>Eukaryota</taxon>
        <taxon>Metazoa</taxon>
        <taxon>Chordata</taxon>
        <taxon>Craniata</taxon>
        <taxon>Vertebrata</taxon>
        <taxon>Euteleostomi</taxon>
        <taxon>Actinopterygii</taxon>
        <taxon>Neopterygii</taxon>
        <taxon>Teleostei</taxon>
        <taxon>Neoteleostei</taxon>
        <taxon>Acanthomorphata</taxon>
        <taxon>Eupercaria</taxon>
        <taxon>Sciaenidae</taxon>
        <taxon>Larimichthys</taxon>
    </lineage>
</organism>
<name>A0A6G0INX0_LARCR</name>
<keyword evidence="10" id="KW-0624">Polysaccharide degradation</keyword>
<keyword evidence="6" id="KW-0378">Hydrolase</keyword>
<keyword evidence="9" id="KW-0326">Glycosidase</keyword>
<dbReference type="PROSITE" id="PS01095">
    <property type="entry name" value="GH18_1"/>
    <property type="match status" value="1"/>
</dbReference>
<evidence type="ECO:0000313" key="15">
    <source>
        <dbReference type="Proteomes" id="UP000424527"/>
    </source>
</evidence>
<evidence type="ECO:0000256" key="5">
    <source>
        <dbReference type="ARBA" id="ARBA00022729"/>
    </source>
</evidence>
<evidence type="ECO:0000256" key="8">
    <source>
        <dbReference type="ARBA" id="ARBA00023157"/>
    </source>
</evidence>
<dbReference type="SMART" id="SM00494">
    <property type="entry name" value="ChtBD2"/>
    <property type="match status" value="1"/>
</dbReference>
<dbReference type="AlphaFoldDB" id="A0A6G0INX0"/>
<comment type="caution">
    <text evidence="14">The sequence shown here is derived from an EMBL/GenBank/DDBJ whole genome shotgun (WGS) entry which is preliminary data.</text>
</comment>
<comment type="catalytic activity">
    <reaction evidence="1">
        <text>Random endo-hydrolysis of N-acetyl-beta-D-glucosaminide (1-&gt;4)-beta-linkages in chitin and chitodextrins.</text>
        <dbReference type="EC" id="3.2.1.14"/>
    </reaction>
</comment>
<dbReference type="Gene3D" id="3.20.20.80">
    <property type="entry name" value="Glycosidases"/>
    <property type="match status" value="2"/>
</dbReference>
<dbReference type="PROSITE" id="PS50940">
    <property type="entry name" value="CHIT_BIND_II"/>
    <property type="match status" value="1"/>
</dbReference>
<dbReference type="GO" id="GO:0000272">
    <property type="term" value="P:polysaccharide catabolic process"/>
    <property type="evidence" value="ECO:0007669"/>
    <property type="project" value="UniProtKB-KW"/>
</dbReference>
<dbReference type="InterPro" id="IPR011583">
    <property type="entry name" value="Chitinase_II/V-like_cat"/>
</dbReference>
<dbReference type="SUPFAM" id="SSF54556">
    <property type="entry name" value="Chitinase insertion domain"/>
    <property type="match status" value="1"/>
</dbReference>
<evidence type="ECO:0000256" key="11">
    <source>
        <dbReference type="SAM" id="SignalP"/>
    </source>
</evidence>
<dbReference type="Proteomes" id="UP000424527">
    <property type="component" value="Unassembled WGS sequence"/>
</dbReference>
<dbReference type="PANTHER" id="PTHR11177:SF379">
    <property type="entry name" value="CHITINASE"/>
    <property type="match status" value="1"/>
</dbReference>
<dbReference type="GO" id="GO:0008843">
    <property type="term" value="F:endochitinase activity"/>
    <property type="evidence" value="ECO:0007669"/>
    <property type="project" value="UniProtKB-EC"/>
</dbReference>
<dbReference type="GO" id="GO:0005576">
    <property type="term" value="C:extracellular region"/>
    <property type="evidence" value="ECO:0007669"/>
    <property type="project" value="InterPro"/>
</dbReference>
<keyword evidence="7" id="KW-0146">Chitin degradation</keyword>
<keyword evidence="10" id="KW-0119">Carbohydrate metabolism</keyword>
<feature type="domain" description="Chitin-binding type-2" evidence="12">
    <location>
        <begin position="533"/>
        <end position="582"/>
    </location>
</feature>
<evidence type="ECO:0000313" key="14">
    <source>
        <dbReference type="EMBL" id="KAE8292981.1"/>
    </source>
</evidence>
<dbReference type="InterPro" id="IPR002557">
    <property type="entry name" value="Chitin-bd_dom"/>
</dbReference>
<dbReference type="InterPro" id="IPR001579">
    <property type="entry name" value="Glyco_hydro_18_chit_AS"/>
</dbReference>
<dbReference type="FunFam" id="3.20.20.80:FF:000007">
    <property type="entry name" value="Acidic mammalian chitinase"/>
    <property type="match status" value="1"/>
</dbReference>
<dbReference type="InterPro" id="IPR036508">
    <property type="entry name" value="Chitin-bd_dom_sf"/>
</dbReference>
<dbReference type="InterPro" id="IPR017853">
    <property type="entry name" value="GH"/>
</dbReference>
<dbReference type="InterPro" id="IPR029070">
    <property type="entry name" value="Chitinase_insertion_sf"/>
</dbReference>
<dbReference type="Pfam" id="PF00704">
    <property type="entry name" value="Glyco_hydro_18"/>
    <property type="match status" value="2"/>
</dbReference>
<evidence type="ECO:0000256" key="2">
    <source>
        <dbReference type="ARBA" id="ARBA00009121"/>
    </source>
</evidence>
<protein>
    <recommendedName>
        <fullName evidence="3">chitinase</fullName>
        <ecNumber evidence="3">3.2.1.14</ecNumber>
    </recommendedName>
</protein>
<dbReference type="FunFam" id="3.10.50.10:FF:000001">
    <property type="entry name" value="Chitinase 3-like 1"/>
    <property type="match status" value="1"/>
</dbReference>
<accession>A0A6G0INX0</accession>
<feature type="domain" description="GH18" evidence="13">
    <location>
        <begin position="21"/>
        <end position="510"/>
    </location>
</feature>
<reference evidence="14 15" key="1">
    <citation type="submission" date="2019-07" db="EMBL/GenBank/DDBJ databases">
        <title>Chromosome genome assembly for large yellow croaker.</title>
        <authorList>
            <person name="Xiao S."/>
        </authorList>
    </citation>
    <scope>NUCLEOTIDE SEQUENCE [LARGE SCALE GENOMIC DNA]</scope>
    <source>
        <strain evidence="14">JMULYC20181020</strain>
        <tissue evidence="14">Muscle</tissue>
    </source>
</reference>
<dbReference type="CDD" id="cd02872">
    <property type="entry name" value="GH18_chitolectin_chitotriosidase"/>
    <property type="match status" value="1"/>
</dbReference>